<evidence type="ECO:0000259" key="5">
    <source>
        <dbReference type="Pfam" id="PF13458"/>
    </source>
</evidence>
<dbReference type="InterPro" id="IPR051010">
    <property type="entry name" value="BCAA_transport"/>
</dbReference>
<dbReference type="Proteomes" id="UP000008457">
    <property type="component" value="Chromosome"/>
</dbReference>
<dbReference type="HOGENOM" id="CLU_027128_6_1_9"/>
<dbReference type="Pfam" id="PF13458">
    <property type="entry name" value="Peripla_BP_6"/>
    <property type="match status" value="1"/>
</dbReference>
<comment type="similarity">
    <text evidence="1">Belongs to the leucine-binding protein family.</text>
</comment>
<dbReference type="SUPFAM" id="SSF53822">
    <property type="entry name" value="Periplasmic binding protein-like I"/>
    <property type="match status" value="1"/>
</dbReference>
<reference evidence="6 7" key="2">
    <citation type="journal article" date="2011" name="Stand. Genomic Sci.">
        <title>Complete genome sequence of Mahella australiensis type strain (50-1 BON).</title>
        <authorList>
            <person name="Sikorski J."/>
            <person name="Teshima H."/>
            <person name="Nolan M."/>
            <person name="Lucas S."/>
            <person name="Hammon N."/>
            <person name="Deshpande S."/>
            <person name="Cheng J.F."/>
            <person name="Pitluck S."/>
            <person name="Liolios K."/>
            <person name="Pagani I."/>
            <person name="Ivanova N."/>
            <person name="Huntemann M."/>
            <person name="Mavromatis K."/>
            <person name="Ovchinikova G."/>
            <person name="Pati A."/>
            <person name="Tapia R."/>
            <person name="Han C."/>
            <person name="Goodwin L."/>
            <person name="Chen A."/>
            <person name="Palaniappan K."/>
            <person name="Land M."/>
            <person name="Hauser L."/>
            <person name="Ngatchou-Djao O.D."/>
            <person name="Rohde M."/>
            <person name="Pukall R."/>
            <person name="Spring S."/>
            <person name="Abt B."/>
            <person name="Goker M."/>
            <person name="Detter J.C."/>
            <person name="Woyke T."/>
            <person name="Bristow J."/>
            <person name="Markowitz V."/>
            <person name="Hugenholtz P."/>
            <person name="Eisen J.A."/>
            <person name="Kyrpides N.C."/>
            <person name="Klenk H.P."/>
            <person name="Lapidus A."/>
        </authorList>
    </citation>
    <scope>NUCLEOTIDE SEQUENCE [LARGE SCALE GENOMIC DNA]</scope>
    <source>
        <strain evidence="7">DSM 15567 / CIP 107919 / 50-1 BON</strain>
    </source>
</reference>
<keyword evidence="3" id="KW-0732">Signal</keyword>
<dbReference type="PRINTS" id="PR00337">
    <property type="entry name" value="LEUILEVALBP"/>
</dbReference>
<keyword evidence="2" id="KW-0813">Transport</keyword>
<organism evidence="6 7">
    <name type="scientific">Mahella australiensis (strain DSM 15567 / CIP 107919 / 50-1 BON)</name>
    <dbReference type="NCBI Taxonomy" id="697281"/>
    <lineage>
        <taxon>Bacteria</taxon>
        <taxon>Bacillati</taxon>
        <taxon>Bacillota</taxon>
        <taxon>Clostridia</taxon>
        <taxon>Thermoanaerobacterales</taxon>
        <taxon>Thermoanaerobacterales Family IV. Incertae Sedis</taxon>
        <taxon>Mahella</taxon>
    </lineage>
</organism>
<evidence type="ECO:0000256" key="4">
    <source>
        <dbReference type="ARBA" id="ARBA00022970"/>
    </source>
</evidence>
<reference evidence="7" key="1">
    <citation type="submission" date="2010-11" db="EMBL/GenBank/DDBJ databases">
        <title>The complete genome of Mahella australiensis DSM 15567.</title>
        <authorList>
            <consortium name="US DOE Joint Genome Institute (JGI-PGF)"/>
            <person name="Lucas S."/>
            <person name="Copeland A."/>
            <person name="Lapidus A."/>
            <person name="Bruce D."/>
            <person name="Goodwin L."/>
            <person name="Pitluck S."/>
            <person name="Kyrpides N."/>
            <person name="Mavromatis K."/>
            <person name="Pagani I."/>
            <person name="Ivanova N."/>
            <person name="Teshima H."/>
            <person name="Brettin T."/>
            <person name="Detter J.C."/>
            <person name="Han C."/>
            <person name="Tapia R."/>
            <person name="Land M."/>
            <person name="Hauser L."/>
            <person name="Markowitz V."/>
            <person name="Cheng J.-F."/>
            <person name="Hugenholtz P."/>
            <person name="Woyke T."/>
            <person name="Wu D."/>
            <person name="Spring S."/>
            <person name="Pukall R."/>
            <person name="Steenblock K."/>
            <person name="Schneider S."/>
            <person name="Klenk H.-P."/>
            <person name="Eisen J.A."/>
        </authorList>
    </citation>
    <scope>NUCLEOTIDE SEQUENCE [LARGE SCALE GENOMIC DNA]</scope>
    <source>
        <strain evidence="7">DSM 15567 / CIP 107919 / 50-1 BON</strain>
    </source>
</reference>
<keyword evidence="4" id="KW-0029">Amino-acid transport</keyword>
<evidence type="ECO:0000313" key="6">
    <source>
        <dbReference type="EMBL" id="AEE95707.1"/>
    </source>
</evidence>
<dbReference type="AlphaFoldDB" id="F3ZYW2"/>
<dbReference type="InterPro" id="IPR028082">
    <property type="entry name" value="Peripla_BP_I"/>
</dbReference>
<evidence type="ECO:0000313" key="7">
    <source>
        <dbReference type="Proteomes" id="UP000008457"/>
    </source>
</evidence>
<dbReference type="PANTHER" id="PTHR30483">
    <property type="entry name" value="LEUCINE-SPECIFIC-BINDING PROTEIN"/>
    <property type="match status" value="1"/>
</dbReference>
<proteinExistence type="inferred from homology"/>
<dbReference type="EMBL" id="CP002360">
    <property type="protein sequence ID" value="AEE95707.1"/>
    <property type="molecule type" value="Genomic_DNA"/>
</dbReference>
<evidence type="ECO:0000256" key="2">
    <source>
        <dbReference type="ARBA" id="ARBA00022448"/>
    </source>
</evidence>
<dbReference type="CDD" id="cd06347">
    <property type="entry name" value="PBP1_ABC_LivK_ligand_binding-like"/>
    <property type="match status" value="1"/>
</dbReference>
<sequence>MCFRKAWCFILKRLFILLMAIILLIPIAAGCGADTSTTGSSGGDTIKVGLNYELSNDLAQYGQASVEGIELAVEEINKAGGVLGKEIELIKQDNKSDPAEATNVATKLAKDKVVAILGPATSGNVKAVRPVVTENKIPLISGSATADDVTVTENGVAEYIFRTCFNDSFQGGSMAKFAVNDLNAKTAVIYVETTSDYSKGLATSFKDVFTSNGGQILAEEYYQGKDKDFRSVLTKLKGYNADVIYVPGYYNEVGLIIKQAREMGITAPILGGDGFDSNVVPQEAGAAALTDVYFTNHYSADDTDQKVVDFRKAFNAKYNKDPNAFHASGYDEMYFLADAIKRANSTDPVKIKDALASTKDFKAVTGTLSIDENHNPVKSVVIVQWKGDKQEFVTRIEP</sequence>
<dbReference type="KEGG" id="mas:Mahau_0494"/>
<protein>
    <submittedName>
        <fullName evidence="6">Amino acid/amide ABC transporter substrate-binding protein, HAAT family</fullName>
    </submittedName>
</protein>
<keyword evidence="7" id="KW-1185">Reference proteome</keyword>
<dbReference type="PROSITE" id="PS51257">
    <property type="entry name" value="PROKAR_LIPOPROTEIN"/>
    <property type="match status" value="1"/>
</dbReference>
<dbReference type="OrthoDB" id="9783240at2"/>
<dbReference type="PANTHER" id="PTHR30483:SF6">
    <property type="entry name" value="PERIPLASMIC BINDING PROTEIN OF ABC TRANSPORTER FOR NATURAL AMINO ACIDS"/>
    <property type="match status" value="1"/>
</dbReference>
<gene>
    <name evidence="6" type="ordered locus">Mahau_0494</name>
</gene>
<dbReference type="eggNOG" id="COG0683">
    <property type="taxonomic scope" value="Bacteria"/>
</dbReference>
<dbReference type="Gene3D" id="3.40.50.2300">
    <property type="match status" value="2"/>
</dbReference>
<name>F3ZYW2_MAHA5</name>
<dbReference type="GO" id="GO:0006865">
    <property type="term" value="P:amino acid transport"/>
    <property type="evidence" value="ECO:0007669"/>
    <property type="project" value="UniProtKB-KW"/>
</dbReference>
<accession>F3ZYW2</accession>
<dbReference type="InterPro" id="IPR000709">
    <property type="entry name" value="Leu_Ile_Val-bd"/>
</dbReference>
<dbReference type="STRING" id="697281.Mahau_0494"/>
<evidence type="ECO:0000256" key="1">
    <source>
        <dbReference type="ARBA" id="ARBA00010062"/>
    </source>
</evidence>
<evidence type="ECO:0000256" key="3">
    <source>
        <dbReference type="ARBA" id="ARBA00022729"/>
    </source>
</evidence>
<dbReference type="RefSeq" id="WP_013780140.1">
    <property type="nucleotide sequence ID" value="NC_015520.1"/>
</dbReference>
<feature type="domain" description="Leucine-binding protein" evidence="5">
    <location>
        <begin position="45"/>
        <end position="388"/>
    </location>
</feature>
<dbReference type="InterPro" id="IPR028081">
    <property type="entry name" value="Leu-bd"/>
</dbReference>